<protein>
    <recommendedName>
        <fullName evidence="4">DUF1203 domain-containing protein</fullName>
    </recommendedName>
</protein>
<dbReference type="RefSeq" id="WP_086815192.1">
    <property type="nucleotide sequence ID" value="NZ_BJMM01000002.1"/>
</dbReference>
<feature type="compositionally biased region" description="Polar residues" evidence="1">
    <location>
        <begin position="1"/>
        <end position="15"/>
    </location>
</feature>
<evidence type="ECO:0000256" key="1">
    <source>
        <dbReference type="SAM" id="MobiDB-lite"/>
    </source>
</evidence>
<evidence type="ECO:0000313" key="3">
    <source>
        <dbReference type="Proteomes" id="UP000319210"/>
    </source>
</evidence>
<dbReference type="Pfam" id="PF06718">
    <property type="entry name" value="DUF1203"/>
    <property type="match status" value="1"/>
</dbReference>
<reference evidence="2 3" key="1">
    <citation type="submission" date="2019-06" db="EMBL/GenBank/DDBJ databases">
        <title>Whole genome shotgun sequence of Streptomyces cacaoi subsp. cacaoi NBRC 12748.</title>
        <authorList>
            <person name="Hosoyama A."/>
            <person name="Uohara A."/>
            <person name="Ohji S."/>
            <person name="Ichikawa N."/>
        </authorList>
    </citation>
    <scope>NUCLEOTIDE SEQUENCE [LARGE SCALE GENOMIC DNA]</scope>
    <source>
        <strain evidence="2 3">NBRC 12748</strain>
    </source>
</reference>
<name>A0A4Y3QT35_STRCI</name>
<dbReference type="EMBL" id="BJMM01000002">
    <property type="protein sequence ID" value="GEB47568.1"/>
    <property type="molecule type" value="Genomic_DNA"/>
</dbReference>
<dbReference type="InterPro" id="IPR009593">
    <property type="entry name" value="DUF1203"/>
</dbReference>
<evidence type="ECO:0000313" key="2">
    <source>
        <dbReference type="EMBL" id="GEB47568.1"/>
    </source>
</evidence>
<dbReference type="OrthoDB" id="118609at2"/>
<comment type="caution">
    <text evidence="2">The sequence shown here is derived from an EMBL/GenBank/DDBJ whole genome shotgun (WGS) entry which is preliminary data.</text>
</comment>
<proteinExistence type="predicted"/>
<feature type="region of interest" description="Disordered" evidence="1">
    <location>
        <begin position="1"/>
        <end position="20"/>
    </location>
</feature>
<dbReference type="AlphaFoldDB" id="A0A4Y3QT35"/>
<accession>A0A4Y3QT35</accession>
<gene>
    <name evidence="2" type="ORF">SCA03_01190</name>
</gene>
<organism evidence="2 3">
    <name type="scientific">Streptomyces cacaoi</name>
    <dbReference type="NCBI Taxonomy" id="1898"/>
    <lineage>
        <taxon>Bacteria</taxon>
        <taxon>Bacillati</taxon>
        <taxon>Actinomycetota</taxon>
        <taxon>Actinomycetes</taxon>
        <taxon>Kitasatosporales</taxon>
        <taxon>Streptomycetaceae</taxon>
        <taxon>Streptomyces</taxon>
    </lineage>
</organism>
<sequence length="190" mass="20653">MSTPHATHRTPGTDTTDPRSAAHWAVHPLPAELLAQLRERDDTGAATRRITDTDGGNPLRCCFGRSTPGETLAFASYAPLRRWARETGADPAAYDESGPVFLHAHDCGGDPGTPHGRFPDAMRGERRTLRAYSGEGRILGGLLLDRSRPDGAPTIEEGLDQLYADPRVATVHVRAVEFGCFLVETRRTDP</sequence>
<keyword evidence="3" id="KW-1185">Reference proteome</keyword>
<dbReference type="PIRSF" id="PIRSF034110">
    <property type="entry name" value="DUF1203"/>
    <property type="match status" value="1"/>
</dbReference>
<dbReference type="Proteomes" id="UP000319210">
    <property type="component" value="Unassembled WGS sequence"/>
</dbReference>
<evidence type="ECO:0008006" key="4">
    <source>
        <dbReference type="Google" id="ProtNLM"/>
    </source>
</evidence>